<dbReference type="AlphaFoldDB" id="M4B7L7"/>
<accession>M4B7L7</accession>
<feature type="region of interest" description="Disordered" evidence="1">
    <location>
        <begin position="1"/>
        <end position="74"/>
    </location>
</feature>
<reference evidence="2" key="2">
    <citation type="submission" date="2015-06" db="UniProtKB">
        <authorList>
            <consortium name="EnsemblProtists"/>
        </authorList>
    </citation>
    <scope>IDENTIFICATION</scope>
    <source>
        <strain evidence="2">Emoy2</strain>
    </source>
</reference>
<feature type="compositionally biased region" description="Basic and acidic residues" evidence="1">
    <location>
        <begin position="15"/>
        <end position="35"/>
    </location>
</feature>
<keyword evidence="3" id="KW-1185">Reference proteome</keyword>
<evidence type="ECO:0000313" key="2">
    <source>
        <dbReference type="EnsemblProtists" id="HpaP802269"/>
    </source>
</evidence>
<proteinExistence type="predicted"/>
<feature type="compositionally biased region" description="Polar residues" evidence="1">
    <location>
        <begin position="1"/>
        <end position="11"/>
    </location>
</feature>
<evidence type="ECO:0000256" key="1">
    <source>
        <dbReference type="SAM" id="MobiDB-lite"/>
    </source>
</evidence>
<name>M4B7L7_HYAAE</name>
<protein>
    <submittedName>
        <fullName evidence="2">Uncharacterized protein</fullName>
    </submittedName>
</protein>
<dbReference type="VEuPathDB" id="FungiDB:HpaG802269"/>
<sequence length="74" mass="8379">MEGGTKTQTPLNRPEQVDKMLEEEKSPVPHLDERIMQGTDDVGLVNTPLPETAEPKRGVSRGRNGRRTLQTRIW</sequence>
<dbReference type="EMBL" id="JH597876">
    <property type="status" value="NOT_ANNOTATED_CDS"/>
    <property type="molecule type" value="Genomic_DNA"/>
</dbReference>
<evidence type="ECO:0000313" key="3">
    <source>
        <dbReference type="Proteomes" id="UP000011713"/>
    </source>
</evidence>
<dbReference type="HOGENOM" id="CLU_2693035_0_0_1"/>
<dbReference type="Proteomes" id="UP000011713">
    <property type="component" value="Unassembled WGS sequence"/>
</dbReference>
<dbReference type="EnsemblProtists" id="HpaT802269">
    <property type="protein sequence ID" value="HpaP802269"/>
    <property type="gene ID" value="HpaG802269"/>
</dbReference>
<dbReference type="InParanoid" id="M4B7L7"/>
<organism evidence="2 3">
    <name type="scientific">Hyaloperonospora arabidopsidis (strain Emoy2)</name>
    <name type="common">Downy mildew agent</name>
    <name type="synonym">Peronospora arabidopsidis</name>
    <dbReference type="NCBI Taxonomy" id="559515"/>
    <lineage>
        <taxon>Eukaryota</taxon>
        <taxon>Sar</taxon>
        <taxon>Stramenopiles</taxon>
        <taxon>Oomycota</taxon>
        <taxon>Peronosporomycetes</taxon>
        <taxon>Peronosporales</taxon>
        <taxon>Peronosporaceae</taxon>
        <taxon>Hyaloperonospora</taxon>
    </lineage>
</organism>
<reference evidence="3" key="1">
    <citation type="journal article" date="2010" name="Science">
        <title>Signatures of adaptation to obligate biotrophy in the Hyaloperonospora arabidopsidis genome.</title>
        <authorList>
            <person name="Baxter L."/>
            <person name="Tripathy S."/>
            <person name="Ishaque N."/>
            <person name="Boot N."/>
            <person name="Cabral A."/>
            <person name="Kemen E."/>
            <person name="Thines M."/>
            <person name="Ah-Fong A."/>
            <person name="Anderson R."/>
            <person name="Badejoko W."/>
            <person name="Bittner-Eddy P."/>
            <person name="Boore J.L."/>
            <person name="Chibucos M.C."/>
            <person name="Coates M."/>
            <person name="Dehal P."/>
            <person name="Delehaunty K."/>
            <person name="Dong S."/>
            <person name="Downton P."/>
            <person name="Dumas B."/>
            <person name="Fabro G."/>
            <person name="Fronick C."/>
            <person name="Fuerstenberg S.I."/>
            <person name="Fulton L."/>
            <person name="Gaulin E."/>
            <person name="Govers F."/>
            <person name="Hughes L."/>
            <person name="Humphray S."/>
            <person name="Jiang R.H."/>
            <person name="Judelson H."/>
            <person name="Kamoun S."/>
            <person name="Kyung K."/>
            <person name="Meijer H."/>
            <person name="Minx P."/>
            <person name="Morris P."/>
            <person name="Nelson J."/>
            <person name="Phuntumart V."/>
            <person name="Qutob D."/>
            <person name="Rehmany A."/>
            <person name="Rougon-Cardoso A."/>
            <person name="Ryden P."/>
            <person name="Torto-Alalibo T."/>
            <person name="Studholme D."/>
            <person name="Wang Y."/>
            <person name="Win J."/>
            <person name="Wood J."/>
            <person name="Clifton S.W."/>
            <person name="Rogers J."/>
            <person name="Van den Ackerveken G."/>
            <person name="Jones J.D."/>
            <person name="McDowell J.M."/>
            <person name="Beynon J."/>
            <person name="Tyler B.M."/>
        </authorList>
    </citation>
    <scope>NUCLEOTIDE SEQUENCE [LARGE SCALE GENOMIC DNA]</scope>
    <source>
        <strain evidence="3">Emoy2</strain>
    </source>
</reference>